<evidence type="ECO:0000256" key="1">
    <source>
        <dbReference type="ARBA" id="ARBA00004370"/>
    </source>
</evidence>
<keyword evidence="10" id="KW-0732">Signal</keyword>
<evidence type="ECO:0000256" key="9">
    <source>
        <dbReference type="ARBA" id="ARBA00023136"/>
    </source>
</evidence>
<dbReference type="PANTHER" id="PTHR21266">
    <property type="entry name" value="IRON-SULFUR DOMAIN CONTAINING PROTEIN"/>
    <property type="match status" value="1"/>
</dbReference>
<evidence type="ECO:0000256" key="8">
    <source>
        <dbReference type="ARBA" id="ARBA00023014"/>
    </source>
</evidence>
<dbReference type="PANTHER" id="PTHR21266:SF32">
    <property type="entry name" value="CHOLESTEROL 7-DESATURASE NVD"/>
    <property type="match status" value="1"/>
</dbReference>
<keyword evidence="7" id="KW-0408">Iron</keyword>
<evidence type="ECO:0000259" key="11">
    <source>
        <dbReference type="PROSITE" id="PS51296"/>
    </source>
</evidence>
<dbReference type="SUPFAM" id="SSF55961">
    <property type="entry name" value="Bet v1-like"/>
    <property type="match status" value="1"/>
</dbReference>
<dbReference type="AlphaFoldDB" id="A0ABD3MJ25"/>
<dbReference type="SUPFAM" id="SSF50022">
    <property type="entry name" value="ISP domain"/>
    <property type="match status" value="1"/>
</dbReference>
<evidence type="ECO:0000256" key="2">
    <source>
        <dbReference type="ARBA" id="ARBA00022692"/>
    </source>
</evidence>
<keyword evidence="4" id="KW-0479">Metal-binding</keyword>
<dbReference type="GO" id="GO:0016491">
    <property type="term" value="F:oxidoreductase activity"/>
    <property type="evidence" value="ECO:0007669"/>
    <property type="project" value="UniProtKB-KW"/>
</dbReference>
<feature type="signal peptide" evidence="10">
    <location>
        <begin position="1"/>
        <end position="15"/>
    </location>
</feature>
<evidence type="ECO:0000256" key="3">
    <source>
        <dbReference type="ARBA" id="ARBA00022714"/>
    </source>
</evidence>
<dbReference type="GO" id="GO:0051537">
    <property type="term" value="F:2 iron, 2 sulfur cluster binding"/>
    <property type="evidence" value="ECO:0007669"/>
    <property type="project" value="UniProtKB-KW"/>
</dbReference>
<keyword evidence="5" id="KW-1133">Transmembrane helix</keyword>
<comment type="caution">
    <text evidence="12">The sequence shown here is derived from an EMBL/GenBank/DDBJ whole genome shotgun (WGS) entry which is preliminary data.</text>
</comment>
<keyword evidence="3" id="KW-0001">2Fe-2S</keyword>
<evidence type="ECO:0000313" key="12">
    <source>
        <dbReference type="EMBL" id="KAL3762172.1"/>
    </source>
</evidence>
<dbReference type="InterPro" id="IPR050584">
    <property type="entry name" value="Cholesterol_7-desaturase"/>
</dbReference>
<protein>
    <recommendedName>
        <fullName evidence="11">Rieske domain-containing protein</fullName>
    </recommendedName>
</protein>
<dbReference type="Proteomes" id="UP001530293">
    <property type="component" value="Unassembled WGS sequence"/>
</dbReference>
<keyword evidence="6" id="KW-0560">Oxidoreductase</keyword>
<keyword evidence="2" id="KW-0812">Transmembrane</keyword>
<proteinExistence type="predicted"/>
<keyword evidence="8" id="KW-0411">Iron-sulfur</keyword>
<reference evidence="12 13" key="1">
    <citation type="submission" date="2024-10" db="EMBL/GenBank/DDBJ databases">
        <title>Updated reference genomes for cyclostephanoid diatoms.</title>
        <authorList>
            <person name="Roberts W.R."/>
            <person name="Alverson A.J."/>
        </authorList>
    </citation>
    <scope>NUCLEOTIDE SEQUENCE [LARGE SCALE GENOMIC DNA]</scope>
    <source>
        <strain evidence="12 13">AJA232-27</strain>
    </source>
</reference>
<keyword evidence="13" id="KW-1185">Reference proteome</keyword>
<dbReference type="InterPro" id="IPR036922">
    <property type="entry name" value="Rieske_2Fe-2S_sf"/>
</dbReference>
<feature type="domain" description="Rieske" evidence="11">
    <location>
        <begin position="70"/>
        <end position="191"/>
    </location>
</feature>
<dbReference type="Pfam" id="PF00355">
    <property type="entry name" value="Rieske"/>
    <property type="match status" value="1"/>
</dbReference>
<evidence type="ECO:0000256" key="5">
    <source>
        <dbReference type="ARBA" id="ARBA00022989"/>
    </source>
</evidence>
<dbReference type="Gene3D" id="3.90.380.10">
    <property type="entry name" value="Naphthalene 1,2-dioxygenase Alpha Subunit, Chain A, domain 1"/>
    <property type="match status" value="1"/>
</dbReference>
<keyword evidence="9" id="KW-0472">Membrane</keyword>
<organism evidence="12 13">
    <name type="scientific">Discostella pseudostelligera</name>
    <dbReference type="NCBI Taxonomy" id="259834"/>
    <lineage>
        <taxon>Eukaryota</taxon>
        <taxon>Sar</taxon>
        <taxon>Stramenopiles</taxon>
        <taxon>Ochrophyta</taxon>
        <taxon>Bacillariophyta</taxon>
        <taxon>Coscinodiscophyceae</taxon>
        <taxon>Thalassiosirophycidae</taxon>
        <taxon>Stephanodiscales</taxon>
        <taxon>Stephanodiscaceae</taxon>
        <taxon>Discostella</taxon>
    </lineage>
</organism>
<evidence type="ECO:0000256" key="6">
    <source>
        <dbReference type="ARBA" id="ARBA00023002"/>
    </source>
</evidence>
<dbReference type="EMBL" id="JALLBG020000139">
    <property type="protein sequence ID" value="KAL3762172.1"/>
    <property type="molecule type" value="Genomic_DNA"/>
</dbReference>
<comment type="subcellular location">
    <subcellularLocation>
        <location evidence="1">Membrane</location>
    </subcellularLocation>
</comment>
<accession>A0ABD3MJ25</accession>
<sequence>MHLWSTLFFTVSVQSFVPAHVQLGSSPATTAAKSKSSYYPLRNDILLSDTSSTIVESSDDAPSGPSLGAWMPLGSASSLTGLGPTQIRVCGIDLAVWHKPLPKNAKRGAVATEWSALVDACPHRLAPLSQGRVDPNSGCIECPYHGWSFDTDGSLQTIPQLDEGRTIPAATGNAGGATSLPVHAAGDVLFVFLPTEVTGESWPISRLPEHHYSNLQDQMGNGKTYYVRDLPYSFDFLIENLADPSHVPFAHHSLLEKRTDGSPIEMKVTASNFTHYECEYQVPGKERKGLLAFERPAFYYYRRLDNLKIPPVQFFTCPIDEGRSRILIYQAYSMKFVPPWLIHLGMNRFLNADAWLHDAERSARINNSALKVGAARAGWKSSYGLNYMTASKADMGPLSFRKWWTMYGFANAPPHTFGPASASSLPKHALSRVDQTDPWVNHAKQCSSCRRALKQMRVLQRVVTATAAIGAIMCQKRPPFAIASIFFGMYTHNLLRKLATTIEGNTNRAEIGDRSVAAIK</sequence>
<evidence type="ECO:0000256" key="4">
    <source>
        <dbReference type="ARBA" id="ARBA00022723"/>
    </source>
</evidence>
<evidence type="ECO:0000256" key="7">
    <source>
        <dbReference type="ARBA" id="ARBA00023004"/>
    </source>
</evidence>
<feature type="chain" id="PRO_5044832045" description="Rieske domain-containing protein" evidence="10">
    <location>
        <begin position="16"/>
        <end position="520"/>
    </location>
</feature>
<dbReference type="Gene3D" id="2.102.10.10">
    <property type="entry name" value="Rieske [2Fe-2S] iron-sulphur domain"/>
    <property type="match status" value="1"/>
</dbReference>
<dbReference type="InterPro" id="IPR017941">
    <property type="entry name" value="Rieske_2Fe-2S"/>
</dbReference>
<name>A0ABD3MJ25_9STRA</name>
<evidence type="ECO:0000313" key="13">
    <source>
        <dbReference type="Proteomes" id="UP001530293"/>
    </source>
</evidence>
<dbReference type="GO" id="GO:0046872">
    <property type="term" value="F:metal ion binding"/>
    <property type="evidence" value="ECO:0007669"/>
    <property type="project" value="UniProtKB-KW"/>
</dbReference>
<evidence type="ECO:0000256" key="10">
    <source>
        <dbReference type="SAM" id="SignalP"/>
    </source>
</evidence>
<gene>
    <name evidence="12" type="ORF">ACHAWU_000636</name>
</gene>
<dbReference type="GO" id="GO:0016020">
    <property type="term" value="C:membrane"/>
    <property type="evidence" value="ECO:0007669"/>
    <property type="project" value="UniProtKB-SubCell"/>
</dbReference>
<dbReference type="PROSITE" id="PS51296">
    <property type="entry name" value="RIESKE"/>
    <property type="match status" value="1"/>
</dbReference>